<evidence type="ECO:0000256" key="3">
    <source>
        <dbReference type="ARBA" id="ARBA00022763"/>
    </source>
</evidence>
<name>A0A1V9ZYD0_9STRA</name>
<keyword evidence="11" id="KW-1185">Reference proteome</keyword>
<reference evidence="10 11" key="1">
    <citation type="journal article" date="2014" name="Genome Biol. Evol.">
        <title>The secreted proteins of Achlya hypogyna and Thraustotheca clavata identify the ancestral oomycete secretome and reveal gene acquisitions by horizontal gene transfer.</title>
        <authorList>
            <person name="Misner I."/>
            <person name="Blouin N."/>
            <person name="Leonard G."/>
            <person name="Richards T.A."/>
            <person name="Lane C.E."/>
        </authorList>
    </citation>
    <scope>NUCLEOTIDE SEQUENCE [LARGE SCALE GENOMIC DNA]</scope>
    <source>
        <strain evidence="10 11">ATCC 34112</strain>
    </source>
</reference>
<evidence type="ECO:0000256" key="2">
    <source>
        <dbReference type="ARBA" id="ARBA00007132"/>
    </source>
</evidence>
<keyword evidence="4 8" id="KW-0805">Transcription regulation</keyword>
<dbReference type="Gene3D" id="3.30.70.2610">
    <property type="match status" value="1"/>
</dbReference>
<proteinExistence type="inferred from homology"/>
<keyword evidence="3 8" id="KW-0227">DNA damage</keyword>
<dbReference type="GO" id="GO:0001671">
    <property type="term" value="F:ATPase activator activity"/>
    <property type="evidence" value="ECO:0007669"/>
    <property type="project" value="InterPro"/>
</dbReference>
<comment type="function">
    <text evidence="8">Component of the general transcription and DNA repair factor IIH (TFIIH) core complex which is involved in general and transcription-coupled nucleotide excision repair (NER) of damaged DNA.</text>
</comment>
<keyword evidence="6 8" id="KW-0234">DNA repair</keyword>
<dbReference type="Pfam" id="PF18307">
    <property type="entry name" value="Tfb2_C"/>
    <property type="match status" value="1"/>
</dbReference>
<dbReference type="GO" id="GO:0006289">
    <property type="term" value="P:nucleotide-excision repair"/>
    <property type="evidence" value="ECO:0007669"/>
    <property type="project" value="InterPro"/>
</dbReference>
<evidence type="ECO:0000256" key="5">
    <source>
        <dbReference type="ARBA" id="ARBA00023163"/>
    </source>
</evidence>
<dbReference type="GO" id="GO:0000439">
    <property type="term" value="C:transcription factor TFIIH core complex"/>
    <property type="evidence" value="ECO:0007669"/>
    <property type="project" value="InterPro"/>
</dbReference>
<evidence type="ECO:0000259" key="9">
    <source>
        <dbReference type="Pfam" id="PF18307"/>
    </source>
</evidence>
<evidence type="ECO:0000256" key="7">
    <source>
        <dbReference type="ARBA" id="ARBA00023242"/>
    </source>
</evidence>
<dbReference type="Proteomes" id="UP000243217">
    <property type="component" value="Unassembled WGS sequence"/>
</dbReference>
<evidence type="ECO:0000256" key="1">
    <source>
        <dbReference type="ARBA" id="ARBA00004123"/>
    </source>
</evidence>
<organism evidence="10 11">
    <name type="scientific">Thraustotheca clavata</name>
    <dbReference type="NCBI Taxonomy" id="74557"/>
    <lineage>
        <taxon>Eukaryota</taxon>
        <taxon>Sar</taxon>
        <taxon>Stramenopiles</taxon>
        <taxon>Oomycota</taxon>
        <taxon>Saprolegniomycetes</taxon>
        <taxon>Saprolegniales</taxon>
        <taxon>Achlyaceae</taxon>
        <taxon>Thraustotheca</taxon>
    </lineage>
</organism>
<dbReference type="Pfam" id="PF03849">
    <property type="entry name" value="Tfb2"/>
    <property type="match status" value="1"/>
</dbReference>
<keyword evidence="5 8" id="KW-0804">Transcription</keyword>
<dbReference type="PANTHER" id="PTHR13152">
    <property type="entry name" value="TFIIH, POLYPEPTIDE 4"/>
    <property type="match status" value="1"/>
</dbReference>
<evidence type="ECO:0000313" key="10">
    <source>
        <dbReference type="EMBL" id="OQS02961.1"/>
    </source>
</evidence>
<dbReference type="GO" id="GO:0003690">
    <property type="term" value="F:double-stranded DNA binding"/>
    <property type="evidence" value="ECO:0007669"/>
    <property type="project" value="TreeGrafter"/>
</dbReference>
<dbReference type="OrthoDB" id="364513at2759"/>
<comment type="caution">
    <text evidence="10">The sequence shown here is derived from an EMBL/GenBank/DDBJ whole genome shotgun (WGS) entry which is preliminary data.</text>
</comment>
<dbReference type="EMBL" id="JNBS01001051">
    <property type="protein sequence ID" value="OQS02961.1"/>
    <property type="molecule type" value="Genomic_DNA"/>
</dbReference>
<dbReference type="PANTHER" id="PTHR13152:SF0">
    <property type="entry name" value="GENERAL TRANSCRIPTION FACTOR IIH SUBUNIT 4"/>
    <property type="match status" value="1"/>
</dbReference>
<sequence>MNAFEYLTTLPVASVDRLFNDPWACQAVFQSLPSLAQQVVMRLLFSHSPTPLSSLNEWVKPSAIETINLSIEKLCHLRVLSKSGNGQIQLNPNFKAQLKAALSSLGGSPWEEGRKKIKQEKPISAVQLEHYARKRWDSVLHFMVGSTAEEAPPEKVIQILEQTRLMQASQEDRRKLHITDTGYEFMLKDIHAQTWIFILEYIKNIDRSGVMSAEDMLQFLFQMSYCQMHQYYRVEDLSTNQKKLLGDLVQLGLLYRSSNKSDRFYTTSLAVNLIFGGLAGQTRAAIQVSQSLEEYHQSATTNDNAGIHGAHLSIVVETNFKIYAYTSSALHIAMLSVFVDIVTVLPNLAVGFLTRESIRSALIHGISAEQIYHFLMQHAHPRMINNNPVIPENIADQLYLWQRERNRIQFIPGELFDGFVLTDEFNTVVQYAKDLNVLTWSDASQLRLTVTQHGAEAVRKFVQSIRR</sequence>
<evidence type="ECO:0000256" key="6">
    <source>
        <dbReference type="ARBA" id="ARBA00023204"/>
    </source>
</evidence>
<evidence type="ECO:0000256" key="8">
    <source>
        <dbReference type="RuleBase" id="RU364024"/>
    </source>
</evidence>
<dbReference type="NCBIfam" id="TIGR00625">
    <property type="entry name" value="tfb2"/>
    <property type="match status" value="1"/>
</dbReference>
<feature type="domain" description="Transcription factor Tfb2 C-terminal" evidence="9">
    <location>
        <begin position="396"/>
        <end position="463"/>
    </location>
</feature>
<dbReference type="InterPro" id="IPR040662">
    <property type="entry name" value="Tfb2_C"/>
</dbReference>
<evidence type="ECO:0000313" key="11">
    <source>
        <dbReference type="Proteomes" id="UP000243217"/>
    </source>
</evidence>
<dbReference type="STRING" id="74557.A0A1V9ZYD0"/>
<evidence type="ECO:0000256" key="4">
    <source>
        <dbReference type="ARBA" id="ARBA00023015"/>
    </source>
</evidence>
<comment type="subcellular location">
    <subcellularLocation>
        <location evidence="1 8">Nucleus</location>
    </subcellularLocation>
</comment>
<protein>
    <recommendedName>
        <fullName evidence="8">General transcription factor IIH subunit 4</fullName>
    </recommendedName>
</protein>
<dbReference type="InterPro" id="IPR004598">
    <property type="entry name" value="TFIIH_p52/Tfb2"/>
</dbReference>
<accession>A0A1V9ZYD0</accession>
<keyword evidence="7 8" id="KW-0539">Nucleus</keyword>
<gene>
    <name evidence="10" type="ORF">THRCLA_04718</name>
</gene>
<comment type="similarity">
    <text evidence="2 8">Belongs to the TFB2 family.</text>
</comment>
<dbReference type="GO" id="GO:0005675">
    <property type="term" value="C:transcription factor TFIIH holo complex"/>
    <property type="evidence" value="ECO:0007669"/>
    <property type="project" value="TreeGrafter"/>
</dbReference>
<dbReference type="AlphaFoldDB" id="A0A1V9ZYD0"/>